<dbReference type="NCBIfam" id="TIGR02532">
    <property type="entry name" value="IV_pilin_GFxxxE"/>
    <property type="match status" value="1"/>
</dbReference>
<proteinExistence type="predicted"/>
<gene>
    <name evidence="3" type="ORF">SOIL9_03200</name>
</gene>
<dbReference type="Pfam" id="PF07963">
    <property type="entry name" value="N_methyl"/>
    <property type="match status" value="1"/>
</dbReference>
<protein>
    <recommendedName>
        <fullName evidence="2">DUF1559 domain-containing protein</fullName>
    </recommendedName>
</protein>
<reference evidence="3 4" key="1">
    <citation type="submission" date="2019-05" db="EMBL/GenBank/DDBJ databases">
        <authorList>
            <consortium name="Science for Life Laboratories"/>
        </authorList>
    </citation>
    <scope>NUCLEOTIDE SEQUENCE [LARGE SCALE GENOMIC DNA]</scope>
    <source>
        <strain evidence="3">Soil9</strain>
    </source>
</reference>
<feature type="transmembrane region" description="Helical" evidence="1">
    <location>
        <begin position="12"/>
        <end position="36"/>
    </location>
</feature>
<evidence type="ECO:0000313" key="4">
    <source>
        <dbReference type="Proteomes" id="UP000464178"/>
    </source>
</evidence>
<dbReference type="InterPro" id="IPR012902">
    <property type="entry name" value="N_methyl_site"/>
</dbReference>
<dbReference type="RefSeq" id="WP_162671553.1">
    <property type="nucleotide sequence ID" value="NZ_LR593886.1"/>
</dbReference>
<organism evidence="3 4">
    <name type="scientific">Gemmata massiliana</name>
    <dbReference type="NCBI Taxonomy" id="1210884"/>
    <lineage>
        <taxon>Bacteria</taxon>
        <taxon>Pseudomonadati</taxon>
        <taxon>Planctomycetota</taxon>
        <taxon>Planctomycetia</taxon>
        <taxon>Gemmatales</taxon>
        <taxon>Gemmataceae</taxon>
        <taxon>Gemmata</taxon>
    </lineage>
</organism>
<dbReference type="EMBL" id="LR593886">
    <property type="protein sequence ID" value="VTR98301.1"/>
    <property type="molecule type" value="Genomic_DNA"/>
</dbReference>
<evidence type="ECO:0000313" key="3">
    <source>
        <dbReference type="EMBL" id="VTR98301.1"/>
    </source>
</evidence>
<keyword evidence="1" id="KW-0472">Membrane</keyword>
<dbReference type="Gene3D" id="3.30.700.10">
    <property type="entry name" value="Glycoprotein, Type 4 Pilin"/>
    <property type="match status" value="1"/>
</dbReference>
<dbReference type="KEGG" id="gms:SOIL9_03200"/>
<keyword evidence="1" id="KW-0812">Transmembrane</keyword>
<dbReference type="InterPro" id="IPR011453">
    <property type="entry name" value="DUF1559"/>
</dbReference>
<name>A0A6P2DA62_9BACT</name>
<dbReference type="AlphaFoldDB" id="A0A6P2DA62"/>
<sequence length="356" mass="37230">MLSVRTVSFRRAFTLIELLVVIAIIAILIGLLLPAVQKVRDAAARMTCQNNLKQICLGSHNYESANGRFPPGNLGGNSSTGFWGGQSVGSLFFILPYIEQDNLFKQFTGQYSLETTVAFPSSGGVNWWSANPDFSLSYTKVKTFKCPSDPVTTATQTTNGAMILAMADPSVAGGTNACTYGWFSGGSAYDIGLTNYTGVAGAIGDNGHPSSPSDGPGINLQKYRGIYYNRSKTTIVSITDGTSNTLAFGEGLGRSVGATTPDFAWSWLGVGSMPTKFGMQSATAGSGGSSASVPLCFGSTHTGVVNFAMADGAVRTLRQGSTGVRNPLPAGGDWMVYQQMSGAQDGDVFSTGQIGN</sequence>
<dbReference type="PANTHER" id="PTHR30093:SF2">
    <property type="entry name" value="TYPE II SECRETION SYSTEM PROTEIN H"/>
    <property type="match status" value="1"/>
</dbReference>
<keyword evidence="4" id="KW-1185">Reference proteome</keyword>
<dbReference type="PANTHER" id="PTHR30093">
    <property type="entry name" value="GENERAL SECRETION PATHWAY PROTEIN G"/>
    <property type="match status" value="1"/>
</dbReference>
<dbReference type="NCBIfam" id="TIGR04294">
    <property type="entry name" value="pre_pil_HX9DG"/>
    <property type="match status" value="1"/>
</dbReference>
<evidence type="ECO:0000259" key="2">
    <source>
        <dbReference type="Pfam" id="PF07596"/>
    </source>
</evidence>
<keyword evidence="1" id="KW-1133">Transmembrane helix</keyword>
<dbReference type="InterPro" id="IPR045584">
    <property type="entry name" value="Pilin-like"/>
</dbReference>
<dbReference type="Pfam" id="PF07596">
    <property type="entry name" value="SBP_bac_10"/>
    <property type="match status" value="1"/>
</dbReference>
<accession>A0A6P2DA62</accession>
<dbReference type="Proteomes" id="UP000464178">
    <property type="component" value="Chromosome"/>
</dbReference>
<feature type="domain" description="DUF1559" evidence="2">
    <location>
        <begin position="37"/>
        <end position="317"/>
    </location>
</feature>
<dbReference type="SUPFAM" id="SSF54523">
    <property type="entry name" value="Pili subunits"/>
    <property type="match status" value="1"/>
</dbReference>
<evidence type="ECO:0000256" key="1">
    <source>
        <dbReference type="SAM" id="Phobius"/>
    </source>
</evidence>
<dbReference type="InterPro" id="IPR027558">
    <property type="entry name" value="Pre_pil_HX9DG_C"/>
</dbReference>